<comment type="caution">
    <text evidence="2">The sequence shown here is derived from an EMBL/GenBank/DDBJ whole genome shotgun (WGS) entry which is preliminary data.</text>
</comment>
<reference evidence="2" key="1">
    <citation type="journal article" date="2020" name="Cell">
        <title>Large-Scale Comparative Analyses of Tick Genomes Elucidate Their Genetic Diversity and Vector Capacities.</title>
        <authorList>
            <consortium name="Tick Genome and Microbiome Consortium (TIGMIC)"/>
            <person name="Jia N."/>
            <person name="Wang J."/>
            <person name="Shi W."/>
            <person name="Du L."/>
            <person name="Sun Y."/>
            <person name="Zhan W."/>
            <person name="Jiang J.F."/>
            <person name="Wang Q."/>
            <person name="Zhang B."/>
            <person name="Ji P."/>
            <person name="Bell-Sakyi L."/>
            <person name="Cui X.M."/>
            <person name="Yuan T.T."/>
            <person name="Jiang B.G."/>
            <person name="Yang W.F."/>
            <person name="Lam T.T."/>
            <person name="Chang Q.C."/>
            <person name="Ding S.J."/>
            <person name="Wang X.J."/>
            <person name="Zhu J.G."/>
            <person name="Ruan X.D."/>
            <person name="Zhao L."/>
            <person name="Wei J.T."/>
            <person name="Ye R.Z."/>
            <person name="Que T.C."/>
            <person name="Du C.H."/>
            <person name="Zhou Y.H."/>
            <person name="Cheng J.X."/>
            <person name="Dai P.F."/>
            <person name="Guo W.B."/>
            <person name="Han X.H."/>
            <person name="Huang E.J."/>
            <person name="Li L.F."/>
            <person name="Wei W."/>
            <person name="Gao Y.C."/>
            <person name="Liu J.Z."/>
            <person name="Shao H.Z."/>
            <person name="Wang X."/>
            <person name="Wang C.C."/>
            <person name="Yang T.C."/>
            <person name="Huo Q.B."/>
            <person name="Li W."/>
            <person name="Chen H.Y."/>
            <person name="Chen S.E."/>
            <person name="Zhou L.G."/>
            <person name="Ni X.B."/>
            <person name="Tian J.H."/>
            <person name="Sheng Y."/>
            <person name="Liu T."/>
            <person name="Pan Y.S."/>
            <person name="Xia L.Y."/>
            <person name="Li J."/>
            <person name="Zhao F."/>
            <person name="Cao W.C."/>
        </authorList>
    </citation>
    <scope>NUCLEOTIDE SEQUENCE</scope>
    <source>
        <strain evidence="2">Rmic-2018</strain>
    </source>
</reference>
<evidence type="ECO:0000313" key="3">
    <source>
        <dbReference type="Proteomes" id="UP000821866"/>
    </source>
</evidence>
<keyword evidence="3" id="KW-1185">Reference proteome</keyword>
<feature type="region of interest" description="Disordered" evidence="1">
    <location>
        <begin position="1"/>
        <end position="32"/>
    </location>
</feature>
<sequence length="184" mass="21122">MPLPRREKTTYNDIRQPATEQVPHIPSSPPNPVCIRQSVQKYRDRVMPDWFQKVTEEADKCQKLKRGRARYAKDESGPSAAAKDKSMDKSKESRRYYGPAGISEASCGALQRRWFRGQAGSGSLYRCPPLSCYYRQYARDSGVCQSFVPLLHTMRLSEELRAPQLSPVQQRKRRPLQCAARAMR</sequence>
<gene>
    <name evidence="2" type="ORF">HPB51_006453</name>
</gene>
<evidence type="ECO:0000256" key="1">
    <source>
        <dbReference type="SAM" id="MobiDB-lite"/>
    </source>
</evidence>
<dbReference type="EMBL" id="JABSTU010000005">
    <property type="protein sequence ID" value="KAH8030021.1"/>
    <property type="molecule type" value="Genomic_DNA"/>
</dbReference>
<dbReference type="AlphaFoldDB" id="A0A9J6E7E3"/>
<feature type="compositionally biased region" description="Basic and acidic residues" evidence="1">
    <location>
        <begin position="71"/>
        <end position="95"/>
    </location>
</feature>
<feature type="region of interest" description="Disordered" evidence="1">
    <location>
        <begin position="66"/>
        <end position="95"/>
    </location>
</feature>
<dbReference type="Proteomes" id="UP000821866">
    <property type="component" value="Chromosome 3"/>
</dbReference>
<protein>
    <submittedName>
        <fullName evidence="2">Uncharacterized protein</fullName>
    </submittedName>
</protein>
<proteinExistence type="predicted"/>
<evidence type="ECO:0000313" key="2">
    <source>
        <dbReference type="EMBL" id="KAH8030021.1"/>
    </source>
</evidence>
<accession>A0A9J6E7E3</accession>
<name>A0A9J6E7E3_RHIMP</name>
<feature type="compositionally biased region" description="Basic and acidic residues" evidence="1">
    <location>
        <begin position="1"/>
        <end position="10"/>
    </location>
</feature>
<reference evidence="2" key="2">
    <citation type="submission" date="2021-09" db="EMBL/GenBank/DDBJ databases">
        <authorList>
            <person name="Jia N."/>
            <person name="Wang J."/>
            <person name="Shi W."/>
            <person name="Du L."/>
            <person name="Sun Y."/>
            <person name="Zhan W."/>
            <person name="Jiang J."/>
            <person name="Wang Q."/>
            <person name="Zhang B."/>
            <person name="Ji P."/>
            <person name="Sakyi L.B."/>
            <person name="Cui X."/>
            <person name="Yuan T."/>
            <person name="Jiang B."/>
            <person name="Yang W."/>
            <person name="Lam T.T.-Y."/>
            <person name="Chang Q."/>
            <person name="Ding S."/>
            <person name="Wang X."/>
            <person name="Zhu J."/>
            <person name="Ruan X."/>
            <person name="Zhao L."/>
            <person name="Wei J."/>
            <person name="Que T."/>
            <person name="Du C."/>
            <person name="Cheng J."/>
            <person name="Dai P."/>
            <person name="Han X."/>
            <person name="Huang E."/>
            <person name="Gao Y."/>
            <person name="Liu J."/>
            <person name="Shao H."/>
            <person name="Ye R."/>
            <person name="Li L."/>
            <person name="Wei W."/>
            <person name="Wang X."/>
            <person name="Wang C."/>
            <person name="Huo Q."/>
            <person name="Li W."/>
            <person name="Guo W."/>
            <person name="Chen H."/>
            <person name="Chen S."/>
            <person name="Zhou L."/>
            <person name="Zhou L."/>
            <person name="Ni X."/>
            <person name="Tian J."/>
            <person name="Zhou Y."/>
            <person name="Sheng Y."/>
            <person name="Liu T."/>
            <person name="Pan Y."/>
            <person name="Xia L."/>
            <person name="Li J."/>
            <person name="Zhao F."/>
            <person name="Cao W."/>
        </authorList>
    </citation>
    <scope>NUCLEOTIDE SEQUENCE</scope>
    <source>
        <strain evidence="2">Rmic-2018</strain>
        <tissue evidence="2">Larvae</tissue>
    </source>
</reference>
<organism evidence="2 3">
    <name type="scientific">Rhipicephalus microplus</name>
    <name type="common">Cattle tick</name>
    <name type="synonym">Boophilus microplus</name>
    <dbReference type="NCBI Taxonomy" id="6941"/>
    <lineage>
        <taxon>Eukaryota</taxon>
        <taxon>Metazoa</taxon>
        <taxon>Ecdysozoa</taxon>
        <taxon>Arthropoda</taxon>
        <taxon>Chelicerata</taxon>
        <taxon>Arachnida</taxon>
        <taxon>Acari</taxon>
        <taxon>Parasitiformes</taxon>
        <taxon>Ixodida</taxon>
        <taxon>Ixodoidea</taxon>
        <taxon>Ixodidae</taxon>
        <taxon>Rhipicephalinae</taxon>
        <taxon>Rhipicephalus</taxon>
        <taxon>Boophilus</taxon>
    </lineage>
</organism>